<keyword evidence="4" id="KW-1185">Reference proteome</keyword>
<feature type="compositionally biased region" description="Polar residues" evidence="1">
    <location>
        <begin position="720"/>
        <end position="736"/>
    </location>
</feature>
<feature type="region of interest" description="Disordered" evidence="1">
    <location>
        <begin position="76"/>
        <end position="114"/>
    </location>
</feature>
<dbReference type="GO" id="GO:0061665">
    <property type="term" value="F:SUMO ligase activity"/>
    <property type="evidence" value="ECO:0007669"/>
    <property type="project" value="TreeGrafter"/>
</dbReference>
<feature type="compositionally biased region" description="Low complexity" evidence="1">
    <location>
        <begin position="703"/>
        <end position="719"/>
    </location>
</feature>
<feature type="compositionally biased region" description="Polar residues" evidence="1">
    <location>
        <begin position="669"/>
        <end position="690"/>
    </location>
</feature>
<evidence type="ECO:0000259" key="2">
    <source>
        <dbReference type="Pfam" id="PF18028"/>
    </source>
</evidence>
<dbReference type="Gene3D" id="3.30.40.10">
    <property type="entry name" value="Zinc/RING finger domain, C3HC4 (zinc finger)"/>
    <property type="match status" value="1"/>
</dbReference>
<evidence type="ECO:0000259" key="3">
    <source>
        <dbReference type="Pfam" id="PF25527"/>
    </source>
</evidence>
<dbReference type="WBParaSite" id="MBELARI_LOCUS8628">
    <property type="protein sequence ID" value="MBELARI_LOCUS8628"/>
    <property type="gene ID" value="MBELARI_LOCUS8628"/>
</dbReference>
<accession>A0AAF3FNK7</accession>
<evidence type="ECO:0000313" key="5">
    <source>
        <dbReference type="WBParaSite" id="MBELARI_LOCUS8628"/>
    </source>
</evidence>
<dbReference type="AlphaFoldDB" id="A0AAF3FNK7"/>
<dbReference type="PANTHER" id="PTHR10782">
    <property type="entry name" value="ZINC FINGER MIZ DOMAIN-CONTAINING PROTEIN"/>
    <property type="match status" value="1"/>
</dbReference>
<evidence type="ECO:0000313" key="4">
    <source>
        <dbReference type="Proteomes" id="UP000887575"/>
    </source>
</evidence>
<dbReference type="PANTHER" id="PTHR10782:SF4">
    <property type="entry name" value="TONALLI, ISOFORM E"/>
    <property type="match status" value="1"/>
</dbReference>
<dbReference type="Proteomes" id="UP000887575">
    <property type="component" value="Unassembled WGS sequence"/>
</dbReference>
<evidence type="ECO:0008006" key="6">
    <source>
        <dbReference type="Google" id="ProtNLM"/>
    </source>
</evidence>
<proteinExistence type="predicted"/>
<dbReference type="InterPro" id="IPR057847">
    <property type="entry name" value="ZMIZ1/ZMIZ2_GBD-like"/>
</dbReference>
<dbReference type="InterPro" id="IPR013083">
    <property type="entry name" value="Znf_RING/FYVE/PHD"/>
</dbReference>
<sequence>MKLFKSLGDVNAFQGGCRELIQWCSDPRAFTAHFEANLLNALQAVVDNAAKEGFSSDLASELVALCHHHRRHLSKNASTRIGRWHEQFRRQKRNAKKKQKRDEEGNGNSQITQIQGYVEEPQTYVLVDPQQSIQTSEGVTVVTMWDGTMTQPMPSPSYPGYPPQYGMGMRPMDYGSMEGYDPAMMYQGQAPQMMMPHPGMMPRPMMHPNFDPAQFPMESLQPRIGEESVPGQVRPMPPYGMMPNYPQYGYPHPAQVVRAGPPMPYGQLSGGVPGQQPVAAFPNPNAATGGGVDLNQCFPDHVPISIVTKNVMQIFQLDHDKESCTLPFQLTPDVLQQLAMPEYELQLKCFNKDDKLMTAKWPLNPETNYLQLSVKINGQSVQIMNPKQSLLIKKFVNTAENSLELTVSDCVCSHRFIMSLVRIQHVGHFLSTIVKESLQKPENSVEISQRKLFHLVQMTRMNTLLLGDPRFKSRYSVPIRGKTCTHLPAIDLRMLLCCFPDASFFECPYCKNTFAHSEIDVDHYMMQLIANTPETIREVVCFQDGHWRAPNEPVVQPVANGRKRDNTGAKAGAMKRFKTESSLDMPMGQGSPLSKAPSSVPSTSTHPASLPPMNHFIGQSPAPMSMPHSVPDMKPDLMSPYHQNTSPTKIVVMPPCGPLAGPPTPSTPGHPNNSSSPHQVQTQSHGSVETASLAGSAPYTPAPTSVGSSSVGHSVPGTSMATIDPQTAPSLPNHSLTPIDDFDQHLDGLFSTNDVMSAADLQRYLRDVDPSIGARSKDSNSDLPTPEALSADLDDIVQIIAAEML</sequence>
<dbReference type="GO" id="GO:0016925">
    <property type="term" value="P:protein sumoylation"/>
    <property type="evidence" value="ECO:0007669"/>
    <property type="project" value="TreeGrafter"/>
</dbReference>
<dbReference type="Pfam" id="PF25527">
    <property type="entry name" value="GBD-like_ZMIZ1_ZMIZ2"/>
    <property type="match status" value="1"/>
</dbReference>
<feature type="compositionally biased region" description="Basic residues" evidence="1">
    <location>
        <begin position="90"/>
        <end position="99"/>
    </location>
</feature>
<feature type="domain" description="ZMIZ1 N-terminal" evidence="2">
    <location>
        <begin position="5"/>
        <end position="90"/>
    </location>
</feature>
<feature type="domain" description="ZMIZ1/ZMIZ2 GBD-like" evidence="3">
    <location>
        <begin position="308"/>
        <end position="422"/>
    </location>
</feature>
<feature type="region of interest" description="Disordered" evidence="1">
    <location>
        <begin position="557"/>
        <end position="739"/>
    </location>
</feature>
<dbReference type="InterPro" id="IPR040797">
    <property type="entry name" value="ZMIZ1_N"/>
</dbReference>
<protein>
    <recommendedName>
        <fullName evidence="6">SP-RING-type domain-containing protein</fullName>
    </recommendedName>
</protein>
<evidence type="ECO:0000256" key="1">
    <source>
        <dbReference type="SAM" id="MobiDB-lite"/>
    </source>
</evidence>
<dbReference type="GO" id="GO:0000785">
    <property type="term" value="C:chromatin"/>
    <property type="evidence" value="ECO:0007669"/>
    <property type="project" value="TreeGrafter"/>
</dbReference>
<dbReference type="Pfam" id="PF18028">
    <property type="entry name" value="Zmiz1_N"/>
    <property type="match status" value="1"/>
</dbReference>
<feature type="compositionally biased region" description="Polar residues" evidence="1">
    <location>
        <begin position="596"/>
        <end position="607"/>
    </location>
</feature>
<name>A0AAF3FNK7_9BILA</name>
<organism evidence="4 5">
    <name type="scientific">Mesorhabditis belari</name>
    <dbReference type="NCBI Taxonomy" id="2138241"/>
    <lineage>
        <taxon>Eukaryota</taxon>
        <taxon>Metazoa</taxon>
        <taxon>Ecdysozoa</taxon>
        <taxon>Nematoda</taxon>
        <taxon>Chromadorea</taxon>
        <taxon>Rhabditida</taxon>
        <taxon>Rhabditina</taxon>
        <taxon>Rhabditomorpha</taxon>
        <taxon>Rhabditoidea</taxon>
        <taxon>Rhabditidae</taxon>
        <taxon>Mesorhabditinae</taxon>
        <taxon>Mesorhabditis</taxon>
    </lineage>
</organism>
<feature type="compositionally biased region" description="Pro residues" evidence="1">
    <location>
        <begin position="655"/>
        <end position="668"/>
    </location>
</feature>
<reference evidence="5" key="1">
    <citation type="submission" date="2024-02" db="UniProtKB">
        <authorList>
            <consortium name="WormBaseParasite"/>
        </authorList>
    </citation>
    <scope>IDENTIFICATION</scope>
</reference>